<dbReference type="GO" id="GO:0005886">
    <property type="term" value="C:plasma membrane"/>
    <property type="evidence" value="ECO:0007669"/>
    <property type="project" value="UniProtKB-SubCell"/>
</dbReference>
<dbReference type="InterPro" id="IPR000515">
    <property type="entry name" value="MetI-like"/>
</dbReference>
<keyword evidence="3" id="KW-1003">Cell membrane</keyword>
<dbReference type="PROSITE" id="PS50928">
    <property type="entry name" value="ABC_TM1"/>
    <property type="match status" value="1"/>
</dbReference>
<evidence type="ECO:0000256" key="4">
    <source>
        <dbReference type="ARBA" id="ARBA00022692"/>
    </source>
</evidence>
<dbReference type="InterPro" id="IPR035906">
    <property type="entry name" value="MetI-like_sf"/>
</dbReference>
<dbReference type="PANTHER" id="PTHR43386:SF1">
    <property type="entry name" value="D,D-DIPEPTIDE TRANSPORT SYSTEM PERMEASE PROTEIN DDPC-RELATED"/>
    <property type="match status" value="1"/>
</dbReference>
<evidence type="ECO:0000256" key="5">
    <source>
        <dbReference type="ARBA" id="ARBA00022989"/>
    </source>
</evidence>
<feature type="transmembrane region" description="Helical" evidence="7">
    <location>
        <begin position="194"/>
        <end position="214"/>
    </location>
</feature>
<dbReference type="KEGG" id="dsw:QR90_09260"/>
<dbReference type="RefSeq" id="WP_039684051.1">
    <property type="nucleotide sequence ID" value="NZ_CP010028.1"/>
</dbReference>
<dbReference type="Proteomes" id="UP000030634">
    <property type="component" value="Chromosome"/>
</dbReference>
<dbReference type="GO" id="GO:0055085">
    <property type="term" value="P:transmembrane transport"/>
    <property type="evidence" value="ECO:0007669"/>
    <property type="project" value="InterPro"/>
</dbReference>
<evidence type="ECO:0000256" key="1">
    <source>
        <dbReference type="ARBA" id="ARBA00004651"/>
    </source>
</evidence>
<gene>
    <name evidence="9" type="ORF">QR90_09260</name>
</gene>
<dbReference type="Pfam" id="PF00528">
    <property type="entry name" value="BPD_transp_1"/>
    <property type="match status" value="1"/>
</dbReference>
<dbReference type="EMBL" id="CP010028">
    <property type="protein sequence ID" value="AIZ45243.1"/>
    <property type="molecule type" value="Genomic_DNA"/>
</dbReference>
<organism evidence="9 10">
    <name type="scientific">Deinococcus radiopugnans</name>
    <dbReference type="NCBI Taxonomy" id="57497"/>
    <lineage>
        <taxon>Bacteria</taxon>
        <taxon>Thermotogati</taxon>
        <taxon>Deinococcota</taxon>
        <taxon>Deinococci</taxon>
        <taxon>Deinococcales</taxon>
        <taxon>Deinococcaceae</taxon>
        <taxon>Deinococcus</taxon>
    </lineage>
</organism>
<keyword evidence="4 7" id="KW-0812">Transmembrane</keyword>
<feature type="domain" description="ABC transmembrane type-1" evidence="8">
    <location>
        <begin position="113"/>
        <end position="321"/>
    </location>
</feature>
<feature type="transmembrane region" description="Helical" evidence="7">
    <location>
        <begin position="31"/>
        <end position="49"/>
    </location>
</feature>
<accession>A0A0A7KKZ1</accession>
<dbReference type="PANTHER" id="PTHR43386">
    <property type="entry name" value="OLIGOPEPTIDE TRANSPORT SYSTEM PERMEASE PROTEIN APPC"/>
    <property type="match status" value="1"/>
</dbReference>
<dbReference type="InterPro" id="IPR025966">
    <property type="entry name" value="OppC_N"/>
</dbReference>
<dbReference type="STRING" id="1182571.QR90_09260"/>
<keyword evidence="2 7" id="KW-0813">Transport</keyword>
<evidence type="ECO:0000256" key="2">
    <source>
        <dbReference type="ARBA" id="ARBA00022448"/>
    </source>
</evidence>
<comment type="similarity">
    <text evidence="7">Belongs to the binding-protein-dependent transport system permease family.</text>
</comment>
<sequence>MTTTTPSTTAPAKKQESIFWRRFRKSTPGKVGGIIVILFVLLAVFAQVLRPYDPTTDRNYRLNLKPPSITALWNPDARETYTDPVTGKTNLWAAPFGTDNLGRDVFTRVLHGTRISLKVGVVSTILALVIGSLLGVLAGYFGGWLDNVLGYLSDVMLAFPSILLAIGFASIFSVDNPPILIAAMDRLFALSSPQLVTAMLAVSLVQVPVYLRLARSVVLSVREREFVQAAGALGASQGRMIFRHVLPNSLSPLIVQGALSIATATIEVAALGFLGIGAQPPLPEWGTMISDSRSYYVDYPWTMIFPGLAIFLTVLGFNLLGDGLRDVLDPRSTQ</sequence>
<keyword evidence="6 7" id="KW-0472">Membrane</keyword>
<evidence type="ECO:0000313" key="10">
    <source>
        <dbReference type="Proteomes" id="UP000030634"/>
    </source>
</evidence>
<dbReference type="HOGENOM" id="CLU_028518_1_1_0"/>
<keyword evidence="5 7" id="KW-1133">Transmembrane helix</keyword>
<reference evidence="10" key="1">
    <citation type="submission" date="2014-11" db="EMBL/GenBank/DDBJ databases">
        <title>Hymenobacter sp. DG25B genome submission.</title>
        <authorList>
            <person name="Jung H.-Y."/>
            <person name="Kim M.K."/>
            <person name="Srinivasan S."/>
            <person name="Lim S."/>
        </authorList>
    </citation>
    <scope>NUCLEOTIDE SEQUENCE [LARGE SCALE GENOMIC DNA]</scope>
    <source>
        <strain evidence="10">DY59</strain>
    </source>
</reference>
<feature type="transmembrane region" description="Helical" evidence="7">
    <location>
        <begin position="253"/>
        <end position="279"/>
    </location>
</feature>
<feature type="transmembrane region" description="Helical" evidence="7">
    <location>
        <begin position="119"/>
        <end position="143"/>
    </location>
</feature>
<protein>
    <submittedName>
        <fullName evidence="9">Peptide ABC transporter permease</fullName>
    </submittedName>
</protein>
<dbReference type="Gene3D" id="1.10.3720.10">
    <property type="entry name" value="MetI-like"/>
    <property type="match status" value="1"/>
</dbReference>
<dbReference type="AlphaFoldDB" id="A0A0A7KKZ1"/>
<name>A0A0A7KKZ1_9DEIO</name>
<dbReference type="CDD" id="cd06261">
    <property type="entry name" value="TM_PBP2"/>
    <property type="match status" value="1"/>
</dbReference>
<evidence type="ECO:0000256" key="7">
    <source>
        <dbReference type="RuleBase" id="RU363032"/>
    </source>
</evidence>
<evidence type="ECO:0000256" key="3">
    <source>
        <dbReference type="ARBA" id="ARBA00022475"/>
    </source>
</evidence>
<feature type="transmembrane region" description="Helical" evidence="7">
    <location>
        <begin position="299"/>
        <end position="321"/>
    </location>
</feature>
<evidence type="ECO:0000256" key="6">
    <source>
        <dbReference type="ARBA" id="ARBA00023136"/>
    </source>
</evidence>
<dbReference type="InterPro" id="IPR050366">
    <property type="entry name" value="BP-dependent_transpt_permease"/>
</dbReference>
<comment type="subcellular location">
    <subcellularLocation>
        <location evidence="1 7">Cell membrane</location>
        <topology evidence="1 7">Multi-pass membrane protein</topology>
    </subcellularLocation>
</comment>
<evidence type="ECO:0000313" key="9">
    <source>
        <dbReference type="EMBL" id="AIZ45243.1"/>
    </source>
</evidence>
<evidence type="ECO:0000259" key="8">
    <source>
        <dbReference type="PROSITE" id="PS50928"/>
    </source>
</evidence>
<dbReference type="Pfam" id="PF12911">
    <property type="entry name" value="OppC_N"/>
    <property type="match status" value="1"/>
</dbReference>
<feature type="transmembrane region" description="Helical" evidence="7">
    <location>
        <begin position="155"/>
        <end position="174"/>
    </location>
</feature>
<dbReference type="SUPFAM" id="SSF161098">
    <property type="entry name" value="MetI-like"/>
    <property type="match status" value="1"/>
</dbReference>
<proteinExistence type="inferred from homology"/>